<dbReference type="InterPro" id="IPR006446">
    <property type="entry name" value="RhaTrfase"/>
</dbReference>
<dbReference type="PANTHER" id="PTHR43179:SF12">
    <property type="entry name" value="GALACTOFURANOSYLTRANSFERASE GLFT2"/>
    <property type="match status" value="1"/>
</dbReference>
<organism evidence="6">
    <name type="scientific">Escherichia coli</name>
    <dbReference type="NCBI Taxonomy" id="562"/>
    <lineage>
        <taxon>Bacteria</taxon>
        <taxon>Pseudomonadati</taxon>
        <taxon>Pseudomonadota</taxon>
        <taxon>Gammaproteobacteria</taxon>
        <taxon>Enterobacterales</taxon>
        <taxon>Enterobacteriaceae</taxon>
        <taxon>Escherichia</taxon>
    </lineage>
</organism>
<dbReference type="RefSeq" id="WP_001702372.1">
    <property type="nucleotide sequence ID" value="NZ_BGBZ01000031.1"/>
</dbReference>
<dbReference type="EMBL" id="AB811599">
    <property type="protein sequence ID" value="BAQ00621.1"/>
    <property type="molecule type" value="Genomic_DNA"/>
</dbReference>
<dbReference type="Gene3D" id="3.90.550.10">
    <property type="entry name" value="Spore Coat Polysaccharide Biosynthesis Protein SpsA, Chain A"/>
    <property type="match status" value="1"/>
</dbReference>
<evidence type="ECO:0000256" key="3">
    <source>
        <dbReference type="ARBA" id="ARBA00022679"/>
    </source>
</evidence>
<comment type="similarity">
    <text evidence="1">Belongs to the glycosyltransferase 2 family.</text>
</comment>
<proteinExistence type="inferred from homology"/>
<dbReference type="EMBL" id="KJ755557">
    <property type="protein sequence ID" value="AIG62533.1"/>
    <property type="molecule type" value="Genomic_DNA"/>
</dbReference>
<dbReference type="AlphaFoldDB" id="A0A0A8J337"/>
<protein>
    <submittedName>
        <fullName evidence="6">Putative glycosyltransferase</fullName>
    </submittedName>
    <submittedName>
        <fullName evidence="5">dTDP-rhamnosyl transferase</fullName>
    </submittedName>
</protein>
<dbReference type="SUPFAM" id="SSF53448">
    <property type="entry name" value="Nucleotide-diphospho-sugar transferases"/>
    <property type="match status" value="1"/>
</dbReference>
<sequence length="306" mass="34740">MIEQDKCIIAVVVLFRPEIARIHGLLKSIIMQVDKVVLIDNTDKSNLIIPDSEFESYGEKIEHYRLNNNLGIAKAQNIGIHYAEKSKASHILFLDQDSIVSEGMVKTLLINERELLNSGKKVAVLGPAFKDEKTGKVTGAIHISPFYKTKLCHGVHPLETDFLISSGSLVRMEVLQKIGFMDEELFIDFVDIEWCERAKKMGLRSYVVPDIVMMHNIGNEAKRILGKNVIMHSDFRHYFIVRNSIYLILKDKLSFNHCVYLFIRLPLFIAVRTLNSSSKLKKIKLLATAIKDGVVDKMGKGYFSNS</sequence>
<keyword evidence="3 6" id="KW-0808">Transferase</keyword>
<evidence type="ECO:0000313" key="6">
    <source>
        <dbReference type="EMBL" id="BAQ00621.1"/>
    </source>
</evidence>
<dbReference type="InterPro" id="IPR001173">
    <property type="entry name" value="Glyco_trans_2-like"/>
</dbReference>
<evidence type="ECO:0000313" key="5">
    <source>
        <dbReference type="EMBL" id="AIG62533.1"/>
    </source>
</evidence>
<evidence type="ECO:0000256" key="1">
    <source>
        <dbReference type="ARBA" id="ARBA00006739"/>
    </source>
</evidence>
<keyword evidence="2" id="KW-0328">Glycosyltransferase</keyword>
<dbReference type="Pfam" id="PF00535">
    <property type="entry name" value="Glycos_transf_2"/>
    <property type="match status" value="1"/>
</dbReference>
<reference evidence="6" key="1">
    <citation type="journal article" date="2014" name="DNA Res.">
        <title>A complete view of the genetic diversity of the Escherichia coli O-antigen biosynthesis gene cluster.</title>
        <authorList>
            <person name="Iguchi A."/>
            <person name="Iyoda S."/>
            <person name="Kikuchi T."/>
            <person name="Ogura Y."/>
            <person name="Katsura K."/>
            <person name="Ohnishi M."/>
            <person name="Hayashi T."/>
            <person name="Thomson N.R."/>
        </authorList>
    </citation>
    <scope>NUCLEOTIDE SEQUENCE</scope>
    <source>
        <strain evidence="6">Bi8337-41</strain>
    </source>
</reference>
<dbReference type="CDD" id="cd02526">
    <property type="entry name" value="GT2_RfbF_like"/>
    <property type="match status" value="1"/>
</dbReference>
<evidence type="ECO:0000259" key="4">
    <source>
        <dbReference type="Pfam" id="PF00535"/>
    </source>
</evidence>
<feature type="domain" description="Glycosyltransferase 2-like" evidence="4">
    <location>
        <begin position="11"/>
        <end position="179"/>
    </location>
</feature>
<dbReference type="NCBIfam" id="TIGR01556">
    <property type="entry name" value="rhamnosyltran"/>
    <property type="match status" value="1"/>
</dbReference>
<reference evidence="5" key="2">
    <citation type="journal article" date="2016" name="PLoS ONE">
        <title>Comparison of O-Antigen Gene Clusters of All O-Serogroups of Escherichia coli and Proposal for Adopting a New Nomenclature for O-Typing.</title>
        <authorList>
            <person name="DebRoy C."/>
            <person name="Fratamico P.M."/>
            <person name="Yan X."/>
            <person name="Baranzoni G."/>
            <person name="Liu Y."/>
            <person name="Needleman D.S."/>
            <person name="Tebbs R."/>
            <person name="O'Connell C.D."/>
            <person name="Allred A."/>
            <person name="Swimley M."/>
            <person name="Mwangi M."/>
            <person name="Kapur V."/>
            <person name="Raygoza Garay J.A."/>
            <person name="Roberts E.L."/>
            <person name="Katani R."/>
        </authorList>
    </citation>
    <scope>NUCLEOTIDE SEQUENCE</scope>
    <source>
        <strain evidence="5">Bi 8337-41</strain>
    </source>
</reference>
<dbReference type="InterPro" id="IPR029044">
    <property type="entry name" value="Nucleotide-diphossugar_trans"/>
</dbReference>
<evidence type="ECO:0000256" key="2">
    <source>
        <dbReference type="ARBA" id="ARBA00022676"/>
    </source>
</evidence>
<name>A0A0A8J337_ECOLX</name>
<accession>A0A0A8J337</accession>
<dbReference type="GO" id="GO:0016757">
    <property type="term" value="F:glycosyltransferase activity"/>
    <property type="evidence" value="ECO:0007669"/>
    <property type="project" value="UniProtKB-KW"/>
</dbReference>
<dbReference type="PANTHER" id="PTHR43179">
    <property type="entry name" value="RHAMNOSYLTRANSFERASE WBBL"/>
    <property type="match status" value="1"/>
</dbReference>
<gene>
    <name evidence="5" type="primary">rfbF</name>
</gene>